<evidence type="ECO:0000259" key="1">
    <source>
        <dbReference type="PROSITE" id="PS50879"/>
    </source>
</evidence>
<organism evidence="2 3">
    <name type="scientific">Fusarium solani</name>
    <name type="common">Filamentous fungus</name>
    <dbReference type="NCBI Taxonomy" id="169388"/>
    <lineage>
        <taxon>Eukaryota</taxon>
        <taxon>Fungi</taxon>
        <taxon>Dikarya</taxon>
        <taxon>Ascomycota</taxon>
        <taxon>Pezizomycotina</taxon>
        <taxon>Sordariomycetes</taxon>
        <taxon>Hypocreomycetidae</taxon>
        <taxon>Hypocreales</taxon>
        <taxon>Nectriaceae</taxon>
        <taxon>Fusarium</taxon>
        <taxon>Fusarium solani species complex</taxon>
    </lineage>
</organism>
<dbReference type="InterPro" id="IPR036397">
    <property type="entry name" value="RNaseH_sf"/>
</dbReference>
<evidence type="ECO:0000313" key="3">
    <source>
        <dbReference type="Proteomes" id="UP000736672"/>
    </source>
</evidence>
<dbReference type="OrthoDB" id="245563at2759"/>
<protein>
    <recommendedName>
        <fullName evidence="1">RNase H type-1 domain-containing protein</fullName>
    </recommendedName>
</protein>
<dbReference type="SUPFAM" id="SSF53098">
    <property type="entry name" value="Ribonuclease H-like"/>
    <property type="match status" value="1"/>
</dbReference>
<dbReference type="InterPro" id="IPR002156">
    <property type="entry name" value="RNaseH_domain"/>
</dbReference>
<sequence>MITNPITGDEQPDMRSVFLTIGGSRRNRNGYWRAGWAVYYGRDSFNNSSGVIPDSLPQSASFAEIQALKHALISIRNLLAIGYWFSNIHIRTTSTYLADMMAGGLEDCVLNGWKHEDGTYLEHTESWEWIRELLREVQQISRGQANLHISHVGQGMNQGATLLACRTIDRFNQTGETQNNLEI</sequence>
<dbReference type="InterPro" id="IPR012337">
    <property type="entry name" value="RNaseH-like_sf"/>
</dbReference>
<proteinExistence type="predicted"/>
<feature type="domain" description="RNase H type-1" evidence="1">
    <location>
        <begin position="12"/>
        <end position="169"/>
    </location>
</feature>
<dbReference type="GO" id="GO:0003676">
    <property type="term" value="F:nucleic acid binding"/>
    <property type="evidence" value="ECO:0007669"/>
    <property type="project" value="InterPro"/>
</dbReference>
<dbReference type="GO" id="GO:0004523">
    <property type="term" value="F:RNA-DNA hybrid ribonuclease activity"/>
    <property type="evidence" value="ECO:0007669"/>
    <property type="project" value="InterPro"/>
</dbReference>
<gene>
    <name evidence="2" type="ORF">B0J15DRAFT_572073</name>
</gene>
<comment type="caution">
    <text evidence="2">The sequence shown here is derived from an EMBL/GenBank/DDBJ whole genome shotgun (WGS) entry which is preliminary data.</text>
</comment>
<dbReference type="AlphaFoldDB" id="A0A9P9G611"/>
<dbReference type="Gene3D" id="3.30.420.10">
    <property type="entry name" value="Ribonuclease H-like superfamily/Ribonuclease H"/>
    <property type="match status" value="1"/>
</dbReference>
<evidence type="ECO:0000313" key="2">
    <source>
        <dbReference type="EMBL" id="KAH7232637.1"/>
    </source>
</evidence>
<dbReference type="Proteomes" id="UP000736672">
    <property type="component" value="Unassembled WGS sequence"/>
</dbReference>
<dbReference type="PROSITE" id="PS50879">
    <property type="entry name" value="RNASE_H_1"/>
    <property type="match status" value="1"/>
</dbReference>
<reference evidence="2" key="1">
    <citation type="journal article" date="2021" name="Nat. Commun.">
        <title>Genetic determinants of endophytism in the Arabidopsis root mycobiome.</title>
        <authorList>
            <person name="Mesny F."/>
            <person name="Miyauchi S."/>
            <person name="Thiergart T."/>
            <person name="Pickel B."/>
            <person name="Atanasova L."/>
            <person name="Karlsson M."/>
            <person name="Huettel B."/>
            <person name="Barry K.W."/>
            <person name="Haridas S."/>
            <person name="Chen C."/>
            <person name="Bauer D."/>
            <person name="Andreopoulos W."/>
            <person name="Pangilinan J."/>
            <person name="LaButti K."/>
            <person name="Riley R."/>
            <person name="Lipzen A."/>
            <person name="Clum A."/>
            <person name="Drula E."/>
            <person name="Henrissat B."/>
            <person name="Kohler A."/>
            <person name="Grigoriev I.V."/>
            <person name="Martin F.M."/>
            <person name="Hacquard S."/>
        </authorList>
    </citation>
    <scope>NUCLEOTIDE SEQUENCE</scope>
    <source>
        <strain evidence="2">FSSC 5 MPI-SDFR-AT-0091</strain>
    </source>
</reference>
<dbReference type="EMBL" id="JAGTJS010000028">
    <property type="protein sequence ID" value="KAH7232637.1"/>
    <property type="molecule type" value="Genomic_DNA"/>
</dbReference>
<name>A0A9P9G611_FUSSL</name>
<accession>A0A9P9G611</accession>
<keyword evidence="3" id="KW-1185">Reference proteome</keyword>